<dbReference type="PANTHER" id="PTHR33204">
    <property type="entry name" value="TRANSCRIPTIONAL REGULATOR, MARR FAMILY"/>
    <property type="match status" value="1"/>
</dbReference>
<comment type="caution">
    <text evidence="6">The sequence shown here is derived from an EMBL/GenBank/DDBJ whole genome shotgun (WGS) entry which is preliminary data.</text>
</comment>
<dbReference type="Pfam" id="PF01638">
    <property type="entry name" value="HxlR"/>
    <property type="match status" value="1"/>
</dbReference>
<accession>K6WZA3</accession>
<dbReference type="Gene3D" id="1.10.10.10">
    <property type="entry name" value="Winged helix-like DNA-binding domain superfamily/Winged helix DNA-binding domain"/>
    <property type="match status" value="1"/>
</dbReference>
<sequence>MQLIKASLSCFTQPTILEDMRRASFTDMNCSIAQTLEIVGEWWTLLIIRDALLGVTRFDEFSSRLGIARNVLTQRLDMLVAHGVLTKEPYQDKPVRYDYRLTEKGRDLWTVITALRQWGDKWTAENGAPVITIHRSCGKEMTAELVCSECREPIGPGSLRVRPGPGATERSPLPVR</sequence>
<gene>
    <name evidence="6" type="ORF">GORHZ_151_00410</name>
</gene>
<reference evidence="6 7" key="1">
    <citation type="submission" date="2012-08" db="EMBL/GenBank/DDBJ databases">
        <title>Whole genome shotgun sequence of Gordonia rhizosphera NBRC 16068.</title>
        <authorList>
            <person name="Takarada H."/>
            <person name="Isaki S."/>
            <person name="Hosoyama A."/>
            <person name="Tsuchikane K."/>
            <person name="Katsumata H."/>
            <person name="Baba S."/>
            <person name="Ohji S."/>
            <person name="Yamazaki S."/>
            <person name="Fujita N."/>
        </authorList>
    </citation>
    <scope>NUCLEOTIDE SEQUENCE [LARGE SCALE GENOMIC DNA]</scope>
    <source>
        <strain evidence="6 7">NBRC 16068</strain>
    </source>
</reference>
<evidence type="ECO:0000256" key="4">
    <source>
        <dbReference type="SAM" id="MobiDB-lite"/>
    </source>
</evidence>
<evidence type="ECO:0000256" key="3">
    <source>
        <dbReference type="ARBA" id="ARBA00023163"/>
    </source>
</evidence>
<keyword evidence="1" id="KW-0805">Transcription regulation</keyword>
<feature type="region of interest" description="Disordered" evidence="4">
    <location>
        <begin position="157"/>
        <end position="176"/>
    </location>
</feature>
<evidence type="ECO:0000259" key="5">
    <source>
        <dbReference type="PROSITE" id="PS51118"/>
    </source>
</evidence>
<evidence type="ECO:0000256" key="1">
    <source>
        <dbReference type="ARBA" id="ARBA00023015"/>
    </source>
</evidence>
<feature type="domain" description="HTH hxlR-type" evidence="5">
    <location>
        <begin position="30"/>
        <end position="127"/>
    </location>
</feature>
<dbReference type="SUPFAM" id="SSF46785">
    <property type="entry name" value="Winged helix' DNA-binding domain"/>
    <property type="match status" value="1"/>
</dbReference>
<name>K6WZA3_9ACTN</name>
<dbReference type="GO" id="GO:0003677">
    <property type="term" value="F:DNA binding"/>
    <property type="evidence" value="ECO:0007669"/>
    <property type="project" value="UniProtKB-KW"/>
</dbReference>
<keyword evidence="2" id="KW-0238">DNA-binding</keyword>
<organism evidence="6 7">
    <name type="scientific">Gordonia rhizosphera NBRC 16068</name>
    <dbReference type="NCBI Taxonomy" id="1108045"/>
    <lineage>
        <taxon>Bacteria</taxon>
        <taxon>Bacillati</taxon>
        <taxon>Actinomycetota</taxon>
        <taxon>Actinomycetes</taxon>
        <taxon>Mycobacteriales</taxon>
        <taxon>Gordoniaceae</taxon>
        <taxon>Gordonia</taxon>
    </lineage>
</organism>
<keyword evidence="7" id="KW-1185">Reference proteome</keyword>
<dbReference type="InterPro" id="IPR036390">
    <property type="entry name" value="WH_DNA-bd_sf"/>
</dbReference>
<dbReference type="PROSITE" id="PS51118">
    <property type="entry name" value="HTH_HXLR"/>
    <property type="match status" value="1"/>
</dbReference>
<proteinExistence type="predicted"/>
<dbReference type="EMBL" id="BAHC01000151">
    <property type="protein sequence ID" value="GAB91869.1"/>
    <property type="molecule type" value="Genomic_DNA"/>
</dbReference>
<evidence type="ECO:0000256" key="2">
    <source>
        <dbReference type="ARBA" id="ARBA00023125"/>
    </source>
</evidence>
<dbReference type="Proteomes" id="UP000008363">
    <property type="component" value="Unassembled WGS sequence"/>
</dbReference>
<evidence type="ECO:0000313" key="7">
    <source>
        <dbReference type="Proteomes" id="UP000008363"/>
    </source>
</evidence>
<dbReference type="STRING" id="1108045.GORHZ_151_00410"/>
<dbReference type="AlphaFoldDB" id="K6WZA3"/>
<keyword evidence="3" id="KW-0804">Transcription</keyword>
<evidence type="ECO:0000313" key="6">
    <source>
        <dbReference type="EMBL" id="GAB91869.1"/>
    </source>
</evidence>
<dbReference type="PANTHER" id="PTHR33204:SF18">
    <property type="entry name" value="TRANSCRIPTIONAL REGULATORY PROTEIN"/>
    <property type="match status" value="1"/>
</dbReference>
<protein>
    <submittedName>
        <fullName evidence="6">Putative HxlR family transcriptional regulator</fullName>
    </submittedName>
</protein>
<dbReference type="InterPro" id="IPR002577">
    <property type="entry name" value="HTH_HxlR"/>
</dbReference>
<dbReference type="InterPro" id="IPR036388">
    <property type="entry name" value="WH-like_DNA-bd_sf"/>
</dbReference>
<dbReference type="eggNOG" id="COG1733">
    <property type="taxonomic scope" value="Bacteria"/>
</dbReference>